<keyword evidence="1" id="KW-0472">Membrane</keyword>
<feature type="signal peptide" evidence="2">
    <location>
        <begin position="1"/>
        <end position="18"/>
    </location>
</feature>
<accession>F0SEN7</accession>
<dbReference type="OrthoDB" id="793869at2"/>
<dbReference type="Proteomes" id="UP000000310">
    <property type="component" value="Chromosome"/>
</dbReference>
<keyword evidence="2" id="KW-0732">Signal</keyword>
<reference evidence="3 4" key="1">
    <citation type="journal article" date="2011" name="Stand. Genomic Sci.">
        <title>Complete genome sequence of the gliding, heparinolytic Pedobacter saltans type strain (113).</title>
        <authorList>
            <person name="Liolios K."/>
            <person name="Sikorski J."/>
            <person name="Lu M."/>
            <person name="Nolan M."/>
            <person name="Lapidus A."/>
            <person name="Lucas S."/>
            <person name="Hammon N."/>
            <person name="Deshpande S."/>
            <person name="Cheng J.F."/>
            <person name="Tapia R."/>
            <person name="Han C."/>
            <person name="Goodwin L."/>
            <person name="Pitluck S."/>
            <person name="Huntemann M."/>
            <person name="Ivanova N."/>
            <person name="Pagani I."/>
            <person name="Mavromatis K."/>
            <person name="Ovchinikova G."/>
            <person name="Pati A."/>
            <person name="Chen A."/>
            <person name="Palaniappan K."/>
            <person name="Land M."/>
            <person name="Hauser L."/>
            <person name="Brambilla E.M."/>
            <person name="Kotsyurbenko O."/>
            <person name="Rohde M."/>
            <person name="Tindall B.J."/>
            <person name="Abt B."/>
            <person name="Goker M."/>
            <person name="Detter J.C."/>
            <person name="Woyke T."/>
            <person name="Bristow J."/>
            <person name="Eisen J.A."/>
            <person name="Markowitz V."/>
            <person name="Hugenholtz P."/>
            <person name="Klenk H.P."/>
            <person name="Kyrpides N.C."/>
        </authorList>
    </citation>
    <scope>NUCLEOTIDE SEQUENCE [LARGE SCALE GENOMIC DNA]</scope>
    <source>
        <strain evidence="4">ATCC 51119 / DSM 12145 / JCM 21818 / LMG 10337 / NBRC 100064 / NCIMB 13643</strain>
    </source>
</reference>
<feature type="transmembrane region" description="Helical" evidence="1">
    <location>
        <begin position="139"/>
        <end position="155"/>
    </location>
</feature>
<feature type="transmembrane region" description="Helical" evidence="1">
    <location>
        <begin position="111"/>
        <end position="132"/>
    </location>
</feature>
<evidence type="ECO:0000256" key="2">
    <source>
        <dbReference type="SAM" id="SignalP"/>
    </source>
</evidence>
<reference evidence="4" key="2">
    <citation type="submission" date="2011-02" db="EMBL/GenBank/DDBJ databases">
        <title>The complete genome of Pedobacter saltans DSM 12145.</title>
        <authorList>
            <consortium name="US DOE Joint Genome Institute (JGI-PGF)"/>
            <person name="Lucas S."/>
            <person name="Copeland A."/>
            <person name="Lapidus A."/>
            <person name="Bruce D."/>
            <person name="Goodwin L."/>
            <person name="Pitluck S."/>
            <person name="Kyrpides N."/>
            <person name="Mavromatis K."/>
            <person name="Pagani I."/>
            <person name="Ivanova N."/>
            <person name="Ovchinnikova G."/>
            <person name="Lu M."/>
            <person name="Detter J.C."/>
            <person name="Han C."/>
            <person name="Land M."/>
            <person name="Hauser L."/>
            <person name="Markowitz V."/>
            <person name="Cheng J.-F."/>
            <person name="Hugenholtz P."/>
            <person name="Woyke T."/>
            <person name="Wu D."/>
            <person name="Tindall B."/>
            <person name="Pomrenke H.G."/>
            <person name="Brambilla E."/>
            <person name="Klenk H.-P."/>
            <person name="Eisen J.A."/>
        </authorList>
    </citation>
    <scope>NUCLEOTIDE SEQUENCE [LARGE SCALE GENOMIC DNA]</scope>
    <source>
        <strain evidence="4">ATCC 51119 / DSM 12145 / JCM 21818 / LMG 10337 / NBRC 100064 / NCIMB 13643</strain>
    </source>
</reference>
<dbReference type="RefSeq" id="WP_013632426.1">
    <property type="nucleotide sequence ID" value="NC_015177.1"/>
</dbReference>
<keyword evidence="1" id="KW-0812">Transmembrane</keyword>
<evidence type="ECO:0000256" key="1">
    <source>
        <dbReference type="SAM" id="Phobius"/>
    </source>
</evidence>
<proteinExistence type="predicted"/>
<name>F0SEN7_PSESL</name>
<keyword evidence="4" id="KW-1185">Reference proteome</keyword>
<dbReference type="EMBL" id="CP002545">
    <property type="protein sequence ID" value="ADY51927.1"/>
    <property type="molecule type" value="Genomic_DNA"/>
</dbReference>
<dbReference type="AlphaFoldDB" id="F0SEN7"/>
<evidence type="ECO:0000313" key="4">
    <source>
        <dbReference type="Proteomes" id="UP000000310"/>
    </source>
</evidence>
<gene>
    <name evidence="3" type="ordered locus">Pedsa_1360</name>
</gene>
<sequence length="176" mass="20074">MRFILTVFTCFISLQLSAFNEFNINNFVLSENPQKSNTFIVIAKDSLNNASDALNGTYNFSINGFKETLNFHSGVAASKMEIDKSLFLYIKHENENNTVSKLYYLRKTDNGINPIGISWYILLIIPASLILIGYMFRKIIGVVIFFLMAYIYFSYSKGLSVSTFLESIFDGLKNLF</sequence>
<dbReference type="KEGG" id="psn:Pedsa_1360"/>
<protein>
    <submittedName>
        <fullName evidence="3">Uncharacterized protein</fullName>
    </submittedName>
</protein>
<dbReference type="eggNOG" id="ENOG5031AIB">
    <property type="taxonomic scope" value="Bacteria"/>
</dbReference>
<feature type="chain" id="PRO_5003258426" evidence="2">
    <location>
        <begin position="19"/>
        <end position="176"/>
    </location>
</feature>
<keyword evidence="1" id="KW-1133">Transmembrane helix</keyword>
<organism evidence="3 4">
    <name type="scientific">Pseudopedobacter saltans (strain ATCC 51119 / DSM 12145 / JCM 21818 / CCUG 39354 / LMG 10337 / NBRC 100064 / NCIMB 13643)</name>
    <name type="common">Pedobacter saltans</name>
    <dbReference type="NCBI Taxonomy" id="762903"/>
    <lineage>
        <taxon>Bacteria</taxon>
        <taxon>Pseudomonadati</taxon>
        <taxon>Bacteroidota</taxon>
        <taxon>Sphingobacteriia</taxon>
        <taxon>Sphingobacteriales</taxon>
        <taxon>Sphingobacteriaceae</taxon>
        <taxon>Pseudopedobacter</taxon>
    </lineage>
</organism>
<evidence type="ECO:0000313" key="3">
    <source>
        <dbReference type="EMBL" id="ADY51927.1"/>
    </source>
</evidence>
<dbReference type="HOGENOM" id="CLU_129316_0_0_10"/>